<keyword evidence="1" id="KW-0812">Transmembrane</keyword>
<dbReference type="PANTHER" id="PTHR37999">
    <property type="entry name" value="MUCIN-17"/>
    <property type="match status" value="1"/>
</dbReference>
<keyword evidence="3" id="KW-1185">Reference proteome</keyword>
<reference evidence="2 3" key="1">
    <citation type="journal article" date="2020" name="Nature">
        <title>Six reference-quality genomes reveal evolution of bat adaptations.</title>
        <authorList>
            <person name="Jebb D."/>
            <person name="Huang Z."/>
            <person name="Pippel M."/>
            <person name="Hughes G.M."/>
            <person name="Lavrichenko K."/>
            <person name="Devanna P."/>
            <person name="Winkler S."/>
            <person name="Jermiin L.S."/>
            <person name="Skirmuntt E.C."/>
            <person name="Katzourakis A."/>
            <person name="Burkitt-Gray L."/>
            <person name="Ray D.A."/>
            <person name="Sullivan K.A.M."/>
            <person name="Roscito J.G."/>
            <person name="Kirilenko B.M."/>
            <person name="Davalos L.M."/>
            <person name="Corthals A.P."/>
            <person name="Power M.L."/>
            <person name="Jones G."/>
            <person name="Ransome R.D."/>
            <person name="Dechmann D.K.N."/>
            <person name="Locatelli A.G."/>
            <person name="Puechmaille S.J."/>
            <person name="Fedrigo O."/>
            <person name="Jarvis E.D."/>
            <person name="Hiller M."/>
            <person name="Vernes S.C."/>
            <person name="Myers E.W."/>
            <person name="Teeling E.C."/>
        </authorList>
    </citation>
    <scope>NUCLEOTIDE SEQUENCE [LARGE SCALE GENOMIC DNA]</scope>
    <source>
        <strain evidence="2">MMolMol1</strain>
        <tissue evidence="2">Muscle</tissue>
    </source>
</reference>
<dbReference type="EMBL" id="JACASF010000003">
    <property type="protein sequence ID" value="KAF6489971.1"/>
    <property type="molecule type" value="Genomic_DNA"/>
</dbReference>
<proteinExistence type="predicted"/>
<comment type="caution">
    <text evidence="2">The sequence shown here is derived from an EMBL/GenBank/DDBJ whole genome shotgun (WGS) entry which is preliminary data.</text>
</comment>
<sequence length="210" mass="23705">MRQKAGKDFADYFSVVYEDQKPNCISRCQPGFSISMNCNFGTGKLERSGPKCYCLTTDTYWYSGETCEFITKKSQVYGLLGAVGAVVLVVLVILLVFVFRSERGVKRQKSKVTQLYKWHEEDGGPAPGTFQNTAFAICEEPENSMNLDSIYSNFQPSLGHIDSKKKRFQVSYGPSPHLVLTLFPDKNSSDDSASGDYDINLRQRQFHMEL</sequence>
<keyword evidence="1" id="KW-0472">Membrane</keyword>
<evidence type="ECO:0000313" key="2">
    <source>
        <dbReference type="EMBL" id="KAF6489971.1"/>
    </source>
</evidence>
<dbReference type="PANTHER" id="PTHR37999:SF2">
    <property type="entry name" value="MUCIN-17"/>
    <property type="match status" value="1"/>
</dbReference>
<name>A0A7J8J0C5_MOLMO</name>
<dbReference type="AlphaFoldDB" id="A0A7J8J0C5"/>
<dbReference type="InterPro" id="IPR053311">
    <property type="entry name" value="Mucosal_Integrity_Assoc"/>
</dbReference>
<feature type="transmembrane region" description="Helical" evidence="1">
    <location>
        <begin position="76"/>
        <end position="99"/>
    </location>
</feature>
<dbReference type="Proteomes" id="UP000550707">
    <property type="component" value="Unassembled WGS sequence"/>
</dbReference>
<organism evidence="2 3">
    <name type="scientific">Molossus molossus</name>
    <name type="common">Pallas' mastiff bat</name>
    <name type="synonym">Vespertilio molossus</name>
    <dbReference type="NCBI Taxonomy" id="27622"/>
    <lineage>
        <taxon>Eukaryota</taxon>
        <taxon>Metazoa</taxon>
        <taxon>Chordata</taxon>
        <taxon>Craniata</taxon>
        <taxon>Vertebrata</taxon>
        <taxon>Euteleostomi</taxon>
        <taxon>Mammalia</taxon>
        <taxon>Eutheria</taxon>
        <taxon>Laurasiatheria</taxon>
        <taxon>Chiroptera</taxon>
        <taxon>Yangochiroptera</taxon>
        <taxon>Molossidae</taxon>
        <taxon>Molossus</taxon>
    </lineage>
</organism>
<evidence type="ECO:0000256" key="1">
    <source>
        <dbReference type="SAM" id="Phobius"/>
    </source>
</evidence>
<evidence type="ECO:0000313" key="3">
    <source>
        <dbReference type="Proteomes" id="UP000550707"/>
    </source>
</evidence>
<protein>
    <submittedName>
        <fullName evidence="2">Uncharacterized protein</fullName>
    </submittedName>
</protein>
<dbReference type="InParanoid" id="A0A7J8J0C5"/>
<accession>A0A7J8J0C5</accession>
<keyword evidence="1" id="KW-1133">Transmembrane helix</keyword>
<gene>
    <name evidence="2" type="ORF">HJG59_010354</name>
</gene>